<dbReference type="CDD" id="cd00680">
    <property type="entry name" value="RHO_alpha_C"/>
    <property type="match status" value="1"/>
</dbReference>
<keyword evidence="17" id="KW-0411">Iron-sulfur</keyword>
<evidence type="ECO:0000256" key="21">
    <source>
        <dbReference type="ARBA" id="ARBA00049097"/>
    </source>
</evidence>
<dbReference type="PROSITE" id="PS51296">
    <property type="entry name" value="RIESKE"/>
    <property type="match status" value="1"/>
</dbReference>
<keyword evidence="14" id="KW-0732">Signal</keyword>
<evidence type="ECO:0000256" key="13">
    <source>
        <dbReference type="ARBA" id="ARBA00022723"/>
    </source>
</evidence>
<proteinExistence type="inferred from homology"/>
<evidence type="ECO:0000256" key="18">
    <source>
        <dbReference type="ARBA" id="ARBA00023027"/>
    </source>
</evidence>
<evidence type="ECO:0000256" key="4">
    <source>
        <dbReference type="ARBA" id="ARBA00004613"/>
    </source>
</evidence>
<evidence type="ECO:0000256" key="1">
    <source>
        <dbReference type="ARBA" id="ARBA00001962"/>
    </source>
</evidence>
<dbReference type="InterPro" id="IPR049326">
    <property type="entry name" value="Rhodopsin_dom_fungi"/>
</dbReference>
<evidence type="ECO:0000256" key="2">
    <source>
        <dbReference type="ARBA" id="ARBA00002149"/>
    </source>
</evidence>
<comment type="pathway">
    <text evidence="5">Amine and polyamine biosynthesis; betaine biosynthesis via choline pathway; betaine aldehyde from choline (monooxygenase route): step 1/1.</text>
</comment>
<evidence type="ECO:0000256" key="16">
    <source>
        <dbReference type="ARBA" id="ARBA00023004"/>
    </source>
</evidence>
<comment type="catalytic activity">
    <reaction evidence="21">
        <text>choline + 2 reduced [2Fe-2S]-[ferredoxin] + O2 + 2 H(+) = betaine aldehyde hydrate + 2 oxidized [2Fe-2S]-[ferredoxin] + H2O</text>
        <dbReference type="Rhea" id="RHEA:17769"/>
        <dbReference type="Rhea" id="RHEA-COMP:10000"/>
        <dbReference type="Rhea" id="RHEA-COMP:10001"/>
        <dbReference type="ChEBI" id="CHEBI:15354"/>
        <dbReference type="ChEBI" id="CHEBI:15377"/>
        <dbReference type="ChEBI" id="CHEBI:15378"/>
        <dbReference type="ChEBI" id="CHEBI:15379"/>
        <dbReference type="ChEBI" id="CHEBI:15870"/>
        <dbReference type="ChEBI" id="CHEBI:33737"/>
        <dbReference type="ChEBI" id="CHEBI:33738"/>
        <dbReference type="EC" id="1.14.15.7"/>
    </reaction>
</comment>
<keyword evidence="19" id="KW-1015">Disulfide bond</keyword>
<dbReference type="Pfam" id="PF00848">
    <property type="entry name" value="Ring_hydroxyl_A"/>
    <property type="match status" value="2"/>
</dbReference>
<feature type="transmembrane region" description="Helical" evidence="22">
    <location>
        <begin position="138"/>
        <end position="164"/>
    </location>
</feature>
<dbReference type="Pfam" id="PF20684">
    <property type="entry name" value="Fung_rhodopsin"/>
    <property type="match status" value="1"/>
</dbReference>
<feature type="transmembrane region" description="Helical" evidence="22">
    <location>
        <begin position="97"/>
        <end position="118"/>
    </location>
</feature>
<keyword evidence="22" id="KW-0472">Membrane</keyword>
<keyword evidence="20" id="KW-0449">Lipoprotein</keyword>
<keyword evidence="11" id="KW-0336">GPI-anchor</keyword>
<dbReference type="SUPFAM" id="SSF50022">
    <property type="entry name" value="ISP domain"/>
    <property type="match status" value="1"/>
</dbReference>
<dbReference type="InterPro" id="IPR036922">
    <property type="entry name" value="Rieske_2Fe-2S_sf"/>
</dbReference>
<evidence type="ECO:0000256" key="3">
    <source>
        <dbReference type="ARBA" id="ARBA00004589"/>
    </source>
</evidence>
<dbReference type="GO" id="GO:0005506">
    <property type="term" value="F:iron ion binding"/>
    <property type="evidence" value="ECO:0007669"/>
    <property type="project" value="InterPro"/>
</dbReference>
<keyword evidence="22" id="KW-1133">Transmembrane helix</keyword>
<dbReference type="Gene3D" id="2.102.10.10">
    <property type="entry name" value="Rieske [2Fe-2S] iron-sulphur domain"/>
    <property type="match status" value="1"/>
</dbReference>
<reference evidence="24 25" key="1">
    <citation type="submission" date="2020-02" db="EMBL/GenBank/DDBJ databases">
        <title>Comparative genomics of the hypocrealean fungal genus Beauvera.</title>
        <authorList>
            <person name="Showalter D.N."/>
            <person name="Bushley K.E."/>
            <person name="Rehner S.A."/>
        </authorList>
    </citation>
    <scope>NUCLEOTIDE SEQUENCE [LARGE SCALE GENOMIC DNA]</scope>
    <source>
        <strain evidence="24 25">ARSEF4384</strain>
    </source>
</reference>
<dbReference type="InterPro" id="IPR008427">
    <property type="entry name" value="Extracellular_membr_CFEM_dom"/>
</dbReference>
<comment type="subcellular location">
    <subcellularLocation>
        <location evidence="3">Membrane</location>
        <topology evidence="3">Lipid-anchor</topology>
        <topology evidence="3">GPI-anchor</topology>
    </subcellularLocation>
    <subcellularLocation>
        <location evidence="4">Secreted</location>
    </subcellularLocation>
</comment>
<evidence type="ECO:0000256" key="6">
    <source>
        <dbReference type="ARBA" id="ARBA00010031"/>
    </source>
</evidence>
<evidence type="ECO:0000256" key="5">
    <source>
        <dbReference type="ARBA" id="ARBA00004866"/>
    </source>
</evidence>
<dbReference type="PROSITE" id="PS00570">
    <property type="entry name" value="RING_HYDROXYL_ALPHA"/>
    <property type="match status" value="1"/>
</dbReference>
<dbReference type="GO" id="GO:0019133">
    <property type="term" value="F:choline monooxygenase activity"/>
    <property type="evidence" value="ECO:0007669"/>
    <property type="project" value="UniProtKB-EC"/>
</dbReference>
<keyword evidence="12" id="KW-0001">2Fe-2S</keyword>
<keyword evidence="18" id="KW-0520">NAD</keyword>
<keyword evidence="25" id="KW-1185">Reference proteome</keyword>
<dbReference type="AlphaFoldDB" id="A0AAW0RQ91"/>
<evidence type="ECO:0000313" key="24">
    <source>
        <dbReference type="EMBL" id="KAK8144275.1"/>
    </source>
</evidence>
<keyword evidence="10" id="KW-0964">Secreted</keyword>
<comment type="similarity">
    <text evidence="6">Belongs to the RBT5 family.</text>
</comment>
<dbReference type="PANTHER" id="PTHR43756:SF5">
    <property type="entry name" value="CHOLINE MONOOXYGENASE, CHLOROPLASTIC"/>
    <property type="match status" value="1"/>
</dbReference>
<dbReference type="Pfam" id="PF00355">
    <property type="entry name" value="Rieske"/>
    <property type="match status" value="1"/>
</dbReference>
<dbReference type="Pfam" id="PF05730">
    <property type="entry name" value="CFEM"/>
    <property type="match status" value="1"/>
</dbReference>
<comment type="caution">
    <text evidence="24">The sequence shown here is derived from an EMBL/GenBank/DDBJ whole genome shotgun (WGS) entry which is preliminary data.</text>
</comment>
<dbReference type="SUPFAM" id="SSF55961">
    <property type="entry name" value="Bet v1-like"/>
    <property type="match status" value="1"/>
</dbReference>
<accession>A0AAW0RQ91</accession>
<evidence type="ECO:0000256" key="10">
    <source>
        <dbReference type="ARBA" id="ARBA00022525"/>
    </source>
</evidence>
<dbReference type="InterPro" id="IPR017941">
    <property type="entry name" value="Rieske_2Fe-2S"/>
</dbReference>
<keyword evidence="16" id="KW-0408">Iron</keyword>
<dbReference type="GO" id="GO:0005576">
    <property type="term" value="C:extracellular region"/>
    <property type="evidence" value="ECO:0007669"/>
    <property type="project" value="UniProtKB-SubCell"/>
</dbReference>
<evidence type="ECO:0000256" key="8">
    <source>
        <dbReference type="ARBA" id="ARBA00012763"/>
    </source>
</evidence>
<evidence type="ECO:0000256" key="7">
    <source>
        <dbReference type="ARBA" id="ARBA00010848"/>
    </source>
</evidence>
<evidence type="ECO:0000256" key="11">
    <source>
        <dbReference type="ARBA" id="ARBA00022622"/>
    </source>
</evidence>
<evidence type="ECO:0000256" key="22">
    <source>
        <dbReference type="SAM" id="Phobius"/>
    </source>
</evidence>
<gene>
    <name evidence="24" type="ORF">G3M48_006059</name>
</gene>
<dbReference type="PRINTS" id="PR00090">
    <property type="entry name" value="RNGDIOXGNASE"/>
</dbReference>
<dbReference type="EC" id="1.14.15.7" evidence="8"/>
<evidence type="ECO:0000256" key="15">
    <source>
        <dbReference type="ARBA" id="ARBA00023002"/>
    </source>
</evidence>
<name>A0AAW0RQ91_9HYPO</name>
<feature type="transmembrane region" description="Helical" evidence="22">
    <location>
        <begin position="64"/>
        <end position="85"/>
    </location>
</feature>
<comment type="function">
    <text evidence="2">Catalyzes the first step of the osmoprotectant glycine betaine synthesis.</text>
</comment>
<evidence type="ECO:0000313" key="25">
    <source>
        <dbReference type="Proteomes" id="UP001397290"/>
    </source>
</evidence>
<keyword evidence="11" id="KW-0325">Glycoprotein</keyword>
<evidence type="ECO:0000256" key="17">
    <source>
        <dbReference type="ARBA" id="ARBA00023014"/>
    </source>
</evidence>
<feature type="transmembrane region" description="Helical" evidence="22">
    <location>
        <begin position="176"/>
        <end position="197"/>
    </location>
</feature>
<dbReference type="EMBL" id="JAAHCF010000407">
    <property type="protein sequence ID" value="KAK8144275.1"/>
    <property type="molecule type" value="Genomic_DNA"/>
</dbReference>
<keyword evidence="15" id="KW-0560">Oxidoreductase</keyword>
<comment type="similarity">
    <text evidence="7">Belongs to the choline monooxygenase family.</text>
</comment>
<evidence type="ECO:0000256" key="14">
    <source>
        <dbReference type="ARBA" id="ARBA00022729"/>
    </source>
</evidence>
<dbReference type="PANTHER" id="PTHR43756">
    <property type="entry name" value="CHOLINE MONOOXYGENASE, CHLOROPLASTIC"/>
    <property type="match status" value="1"/>
</dbReference>
<dbReference type="CDD" id="cd03469">
    <property type="entry name" value="Rieske_RO_Alpha_N"/>
    <property type="match status" value="1"/>
</dbReference>
<evidence type="ECO:0000256" key="12">
    <source>
        <dbReference type="ARBA" id="ARBA00022714"/>
    </source>
</evidence>
<dbReference type="InterPro" id="IPR015881">
    <property type="entry name" value="ARHD_Rieske_2Fe_2S"/>
</dbReference>
<sequence>MLAESLNKTKCAAADTACICADKPLQDSVAGCVLHSCSTLEALSVKNITNTVCEVPARDRSTKYIVVSNTLGVISALFVMQRFAFKFWAGLDFGWDDWFCLMTIISGVPATVLNAHWLPQNGMGRDVWTLTPGQITKFGLGFYVIEVLYFQQVATLKLSLLFFYIRIFPSRPVRRLLWATVAFVSLWGIIYVFIGIFQCTPISHFWTKWDGAHPGHCVDINALGWSNAGMSISTDVWMLAIPMWQLKTLQLDWRRKIGVGIMFGVGTFVTVVSILRLKSLVTFGADSQNPTWEFFDVAMWSDIEINVGLMCTCMPSLRLLLVRLFPKVLGTTQRYYAKYSHSGNKSALDREREPRRFGTVSTSRAERDTFQGNHQLNQISYQKTYAVNYGEADDVELFSGAGEMDTRSAKSLTTDHVDACKTADHRRRGQAKATARAFVQVSCPIPPSHHPQVATFTALLYTLTLNMAMFKNYLGLGWSNSSSESKNDGKNTVRALPASWYTSRDMYELERRAIFSRKWLLTTHKLRLKESGDWLRYEIAGFQFVICRDRTGSINAFHNICRHRAFPVVTEEQGNNKVFACKYHGWSYGMNGKLAKAPGYQDMEDFDKSQNGLLPIHVHIDHNGFIWVNMDGKPTPEVAWDDDFGGVDTQERFDEYNFDDYEFDHAWEMQGEYNWKILADNYNECYHCKVAHPDIPSIADLEAYKVEVKDSYIEHYANSTPEQIARGFKVAPTYFFPNASMNVTPNFFFTQRFVPIGPTQAAMKYEVFRHKNADNEAFTVINDMYKRIMSEDKYLCINAQKNLSAGVFINGEMHPTMEKGPLFFQQKIREAVQEHYEKEVRADDQIWPARQTLPCGAKASDKDVDFCAKVDCHSRVANKLTAKQMIEV</sequence>
<keyword evidence="13" id="KW-0479">Metal-binding</keyword>
<comment type="cofactor">
    <cofactor evidence="1">
        <name>Fe cation</name>
        <dbReference type="ChEBI" id="CHEBI:24875"/>
    </cofactor>
</comment>
<feature type="transmembrane region" description="Helical" evidence="22">
    <location>
        <begin position="258"/>
        <end position="277"/>
    </location>
</feature>
<feature type="domain" description="Rieske" evidence="23">
    <location>
        <begin position="520"/>
        <end position="628"/>
    </location>
</feature>
<evidence type="ECO:0000256" key="9">
    <source>
        <dbReference type="ARBA" id="ARBA00014931"/>
    </source>
</evidence>
<evidence type="ECO:0000256" key="20">
    <source>
        <dbReference type="ARBA" id="ARBA00023288"/>
    </source>
</evidence>
<protein>
    <recommendedName>
        <fullName evidence="9">Choline monooxygenase, chloroplastic</fullName>
        <ecNumber evidence="8">1.14.15.7</ecNumber>
    </recommendedName>
</protein>
<dbReference type="Proteomes" id="UP001397290">
    <property type="component" value="Unassembled WGS sequence"/>
</dbReference>
<dbReference type="GO" id="GO:0051537">
    <property type="term" value="F:2 iron, 2 sulfur cluster binding"/>
    <property type="evidence" value="ECO:0007669"/>
    <property type="project" value="UniProtKB-KW"/>
</dbReference>
<keyword evidence="22" id="KW-0812">Transmembrane</keyword>
<dbReference type="GO" id="GO:0098552">
    <property type="term" value="C:side of membrane"/>
    <property type="evidence" value="ECO:0007669"/>
    <property type="project" value="UniProtKB-KW"/>
</dbReference>
<evidence type="ECO:0000256" key="19">
    <source>
        <dbReference type="ARBA" id="ARBA00023157"/>
    </source>
</evidence>
<evidence type="ECO:0000259" key="23">
    <source>
        <dbReference type="PROSITE" id="PS51296"/>
    </source>
</evidence>
<dbReference type="InterPro" id="IPR015879">
    <property type="entry name" value="Ring_hydroxy_dOase_asu_C_dom"/>
</dbReference>
<organism evidence="24 25">
    <name type="scientific">Beauveria asiatica</name>
    <dbReference type="NCBI Taxonomy" id="1069075"/>
    <lineage>
        <taxon>Eukaryota</taxon>
        <taxon>Fungi</taxon>
        <taxon>Dikarya</taxon>
        <taxon>Ascomycota</taxon>
        <taxon>Pezizomycotina</taxon>
        <taxon>Sordariomycetes</taxon>
        <taxon>Hypocreomycetidae</taxon>
        <taxon>Hypocreales</taxon>
        <taxon>Cordycipitaceae</taxon>
        <taxon>Beauveria</taxon>
    </lineage>
</organism>
<dbReference type="InterPro" id="IPR001663">
    <property type="entry name" value="Rng_hydr_dOase-A"/>
</dbReference>
<dbReference type="Gene3D" id="3.90.380.10">
    <property type="entry name" value="Naphthalene 1,2-dioxygenase Alpha Subunit, Chain A, domain 1"/>
    <property type="match status" value="1"/>
</dbReference>